<dbReference type="Proteomes" id="UP000176944">
    <property type="component" value="Chromosome"/>
</dbReference>
<gene>
    <name evidence="2" type="ORF">BJP36_31160</name>
</gene>
<dbReference type="CDD" id="cd00085">
    <property type="entry name" value="HNHc"/>
    <property type="match status" value="1"/>
</dbReference>
<dbReference type="InterPro" id="IPR003615">
    <property type="entry name" value="HNH_nuc"/>
</dbReference>
<feature type="domain" description="HNH nuclease" evidence="1">
    <location>
        <begin position="32"/>
        <end position="86"/>
    </location>
</feature>
<evidence type="ECO:0000313" key="2">
    <source>
        <dbReference type="EMBL" id="AOY83714.1"/>
    </source>
</evidence>
<proteinExistence type="predicted"/>
<evidence type="ECO:0000259" key="1">
    <source>
        <dbReference type="SMART" id="SM00507"/>
    </source>
</evidence>
<name>A0A1D9G858_MOOP1</name>
<organism evidence="2 3">
    <name type="scientific">Moorena producens (strain JHB)</name>
    <dbReference type="NCBI Taxonomy" id="1454205"/>
    <lineage>
        <taxon>Bacteria</taxon>
        <taxon>Bacillati</taxon>
        <taxon>Cyanobacteriota</taxon>
        <taxon>Cyanophyceae</taxon>
        <taxon>Coleofasciculales</taxon>
        <taxon>Coleofasciculaceae</taxon>
        <taxon>Moorena</taxon>
    </lineage>
</organism>
<evidence type="ECO:0000313" key="3">
    <source>
        <dbReference type="Proteomes" id="UP000176944"/>
    </source>
</evidence>
<accession>A0A1D9G858</accession>
<dbReference type="AlphaFoldDB" id="A0A1D9G858"/>
<reference evidence="3" key="1">
    <citation type="submission" date="2016-10" db="EMBL/GenBank/DDBJ databases">
        <title>Comparative genomics uncovers the prolific and rare metabolic potential of the cyanobacterial genus Moorea.</title>
        <authorList>
            <person name="Leao T."/>
            <person name="Castelao G."/>
            <person name="Korobeynikov A."/>
            <person name="Monroe E.A."/>
            <person name="Podell S."/>
            <person name="Glukhov E."/>
            <person name="Allen E."/>
            <person name="Gerwick W.H."/>
            <person name="Gerwick L."/>
        </authorList>
    </citation>
    <scope>NUCLEOTIDE SEQUENCE [LARGE SCALE GENOMIC DNA]</scope>
    <source>
        <strain evidence="3">JHB</strain>
    </source>
</reference>
<dbReference type="Pfam" id="PF01844">
    <property type="entry name" value="HNH"/>
    <property type="match status" value="1"/>
</dbReference>
<dbReference type="InterPro" id="IPR002711">
    <property type="entry name" value="HNH"/>
</dbReference>
<dbReference type="GO" id="GO:0003676">
    <property type="term" value="F:nucleic acid binding"/>
    <property type="evidence" value="ECO:0007669"/>
    <property type="project" value="InterPro"/>
</dbReference>
<protein>
    <recommendedName>
        <fullName evidence="1">HNH nuclease domain-containing protein</fullName>
    </recommendedName>
</protein>
<dbReference type="GO" id="GO:0008270">
    <property type="term" value="F:zinc ion binding"/>
    <property type="evidence" value="ECO:0007669"/>
    <property type="project" value="InterPro"/>
</dbReference>
<dbReference type="EMBL" id="CP017708">
    <property type="protein sequence ID" value="AOY83714.1"/>
    <property type="molecule type" value="Genomic_DNA"/>
</dbReference>
<sequence>MKLVNLPEGLSPCNPRLRTFPLTWKEAYFRHNFNSQLNGYVCPMCNRLFRGPKGFRELKADHIHPFSKGGLTTWDNLQLLCLRCNAQKSDK</sequence>
<dbReference type="SMART" id="SM00507">
    <property type="entry name" value="HNHc"/>
    <property type="match status" value="1"/>
</dbReference>
<dbReference type="Gene3D" id="1.10.30.50">
    <property type="match status" value="1"/>
</dbReference>
<dbReference type="GO" id="GO:0004519">
    <property type="term" value="F:endonuclease activity"/>
    <property type="evidence" value="ECO:0007669"/>
    <property type="project" value="InterPro"/>
</dbReference>